<evidence type="ECO:0000313" key="1">
    <source>
        <dbReference type="EMBL" id="GGR37420.1"/>
    </source>
</evidence>
<dbReference type="EMBL" id="BMQL01000079">
    <property type="protein sequence ID" value="GGR37420.1"/>
    <property type="molecule type" value="Genomic_DNA"/>
</dbReference>
<dbReference type="Proteomes" id="UP000603865">
    <property type="component" value="Unassembled WGS sequence"/>
</dbReference>
<gene>
    <name evidence="1" type="ORF">GCM10008957_53550</name>
</gene>
<dbReference type="AlphaFoldDB" id="A0A918FH51"/>
<accession>A0A918FH51</accession>
<dbReference type="RefSeq" id="WP_189093597.1">
    <property type="nucleotide sequence ID" value="NZ_BMQL01000079.1"/>
</dbReference>
<keyword evidence="2" id="KW-1185">Reference proteome</keyword>
<reference evidence="1" key="2">
    <citation type="submission" date="2020-09" db="EMBL/GenBank/DDBJ databases">
        <authorList>
            <person name="Sun Q."/>
            <person name="Ohkuma M."/>
        </authorList>
    </citation>
    <scope>NUCLEOTIDE SEQUENCE</scope>
    <source>
        <strain evidence="1">JCM 31311</strain>
    </source>
</reference>
<evidence type="ECO:0000313" key="2">
    <source>
        <dbReference type="Proteomes" id="UP000603865"/>
    </source>
</evidence>
<organism evidence="1 2">
    <name type="scientific">Deinococcus ruber</name>
    <dbReference type="NCBI Taxonomy" id="1848197"/>
    <lineage>
        <taxon>Bacteria</taxon>
        <taxon>Thermotogati</taxon>
        <taxon>Deinococcota</taxon>
        <taxon>Deinococci</taxon>
        <taxon>Deinococcales</taxon>
        <taxon>Deinococcaceae</taxon>
        <taxon>Deinococcus</taxon>
    </lineage>
</organism>
<sequence length="115" mass="13459">MAHRHARLGTVTYRTPAEFTEAVNEVTRELAQASFHVWVWPDMTRGYNNEVQQLVRRYLVSAHGMELQAAREYVARWVSFWMPGRTAIEIAAARLAWQENQAERASKRRRGRCRS</sequence>
<proteinExistence type="predicted"/>
<comment type="caution">
    <text evidence="1">The sequence shown here is derived from an EMBL/GenBank/DDBJ whole genome shotgun (WGS) entry which is preliminary data.</text>
</comment>
<reference evidence="1" key="1">
    <citation type="journal article" date="2014" name="Int. J. Syst. Evol. Microbiol.">
        <title>Complete genome sequence of Corynebacterium casei LMG S-19264T (=DSM 44701T), isolated from a smear-ripened cheese.</title>
        <authorList>
            <consortium name="US DOE Joint Genome Institute (JGI-PGF)"/>
            <person name="Walter F."/>
            <person name="Albersmeier A."/>
            <person name="Kalinowski J."/>
            <person name="Ruckert C."/>
        </authorList>
    </citation>
    <scope>NUCLEOTIDE SEQUENCE</scope>
    <source>
        <strain evidence="1">JCM 31311</strain>
    </source>
</reference>
<protein>
    <submittedName>
        <fullName evidence="1">Uncharacterized protein</fullName>
    </submittedName>
</protein>
<name>A0A918FH51_9DEIO</name>